<dbReference type="Proteomes" id="UP000467840">
    <property type="component" value="Chromosome 7"/>
</dbReference>
<evidence type="ECO:0000313" key="1">
    <source>
        <dbReference type="EMBL" id="KAF2295759.1"/>
    </source>
</evidence>
<evidence type="ECO:0008006" key="3">
    <source>
        <dbReference type="Google" id="ProtNLM"/>
    </source>
</evidence>
<organism evidence="1 2">
    <name type="scientific">Hevea brasiliensis</name>
    <name type="common">Para rubber tree</name>
    <name type="synonym">Siphonia brasiliensis</name>
    <dbReference type="NCBI Taxonomy" id="3981"/>
    <lineage>
        <taxon>Eukaryota</taxon>
        <taxon>Viridiplantae</taxon>
        <taxon>Streptophyta</taxon>
        <taxon>Embryophyta</taxon>
        <taxon>Tracheophyta</taxon>
        <taxon>Spermatophyta</taxon>
        <taxon>Magnoliopsida</taxon>
        <taxon>eudicotyledons</taxon>
        <taxon>Gunneridae</taxon>
        <taxon>Pentapetalae</taxon>
        <taxon>rosids</taxon>
        <taxon>fabids</taxon>
        <taxon>Malpighiales</taxon>
        <taxon>Euphorbiaceae</taxon>
        <taxon>Crotonoideae</taxon>
        <taxon>Micrandreae</taxon>
        <taxon>Hevea</taxon>
    </lineage>
</organism>
<sequence length="228" mass="25846">MFSGVLEKMIQTEKHLDKLDTHESMVALLMKGKLKDGESDGITLTPVSQPSHSETSTPRILSLQVITEASQLGIKKIELPNFDGNDPINWLARADQYFLAHQTTANLKVQLTMICMEGPALHWFRRLTHRNPNMNCANKAVDALSRCGNEGECTLLSMPYWIDFDQLESEAFELLPYQNDKLQTLLQEYESVFAKATTFPPSRPIDHALPLQQGISLVSVRPYHYSNW</sequence>
<reference evidence="1 2" key="1">
    <citation type="journal article" date="2020" name="Mol. Plant">
        <title>The Chromosome-Based Rubber Tree Genome Provides New Insights into Spurge Genome Evolution and Rubber Biosynthesis.</title>
        <authorList>
            <person name="Liu J."/>
            <person name="Shi C."/>
            <person name="Shi C.C."/>
            <person name="Li W."/>
            <person name="Zhang Q.J."/>
            <person name="Zhang Y."/>
            <person name="Li K."/>
            <person name="Lu H.F."/>
            <person name="Shi C."/>
            <person name="Zhu S.T."/>
            <person name="Xiao Z.Y."/>
            <person name="Nan H."/>
            <person name="Yue Y."/>
            <person name="Zhu X.G."/>
            <person name="Wu Y."/>
            <person name="Hong X.N."/>
            <person name="Fan G.Y."/>
            <person name="Tong Y."/>
            <person name="Zhang D."/>
            <person name="Mao C.L."/>
            <person name="Liu Y.L."/>
            <person name="Hao S.J."/>
            <person name="Liu W.Q."/>
            <person name="Lv M.Q."/>
            <person name="Zhang H.B."/>
            <person name="Liu Y."/>
            <person name="Hu-Tang G.R."/>
            <person name="Wang J.P."/>
            <person name="Wang J.H."/>
            <person name="Sun Y.H."/>
            <person name="Ni S.B."/>
            <person name="Chen W.B."/>
            <person name="Zhang X.C."/>
            <person name="Jiao Y.N."/>
            <person name="Eichler E.E."/>
            <person name="Li G.H."/>
            <person name="Liu X."/>
            <person name="Gao L.Z."/>
        </authorList>
    </citation>
    <scope>NUCLEOTIDE SEQUENCE [LARGE SCALE GENOMIC DNA]</scope>
    <source>
        <strain evidence="2">cv. GT1</strain>
        <tissue evidence="1">Leaf</tissue>
    </source>
</reference>
<comment type="caution">
    <text evidence="1">The sequence shown here is derived from an EMBL/GenBank/DDBJ whole genome shotgun (WGS) entry which is preliminary data.</text>
</comment>
<name>A0A6A6L814_HEVBR</name>
<gene>
    <name evidence="1" type="ORF">GH714_033880</name>
</gene>
<accession>A0A6A6L814</accession>
<dbReference type="EMBL" id="JAAGAX010000013">
    <property type="protein sequence ID" value="KAF2295759.1"/>
    <property type="molecule type" value="Genomic_DNA"/>
</dbReference>
<evidence type="ECO:0000313" key="2">
    <source>
        <dbReference type="Proteomes" id="UP000467840"/>
    </source>
</evidence>
<proteinExistence type="predicted"/>
<protein>
    <recommendedName>
        <fullName evidence="3">Retrotransposon gag domain-containing protein</fullName>
    </recommendedName>
</protein>
<keyword evidence="2" id="KW-1185">Reference proteome</keyword>
<dbReference type="AlphaFoldDB" id="A0A6A6L814"/>